<gene>
    <name evidence="2" type="ORF">GCM10009431_12540</name>
</gene>
<accession>A0ABN1JK30</accession>
<dbReference type="SUPFAM" id="SSF53448">
    <property type="entry name" value="Nucleotide-diphospho-sugar transferases"/>
    <property type="match status" value="1"/>
</dbReference>
<feature type="domain" description="Glycosyltransferase 2-like" evidence="1">
    <location>
        <begin position="4"/>
        <end position="180"/>
    </location>
</feature>
<comment type="caution">
    <text evidence="2">The sequence shown here is derived from an EMBL/GenBank/DDBJ whole genome shotgun (WGS) entry which is preliminary data.</text>
</comment>
<reference evidence="2 3" key="1">
    <citation type="journal article" date="2019" name="Int. J. Syst. Evol. Microbiol.">
        <title>The Global Catalogue of Microorganisms (GCM) 10K type strain sequencing project: providing services to taxonomists for standard genome sequencing and annotation.</title>
        <authorList>
            <consortium name="The Broad Institute Genomics Platform"/>
            <consortium name="The Broad Institute Genome Sequencing Center for Infectious Disease"/>
            <person name="Wu L."/>
            <person name="Ma J."/>
        </authorList>
    </citation>
    <scope>NUCLEOTIDE SEQUENCE [LARGE SCALE GENOMIC DNA]</scope>
    <source>
        <strain evidence="2 3">JCM 15976</strain>
    </source>
</reference>
<proteinExistence type="predicted"/>
<dbReference type="RefSeq" id="WP_343796690.1">
    <property type="nucleotide sequence ID" value="NZ_BAAAGF010000001.1"/>
</dbReference>
<organism evidence="2 3">
    <name type="scientific">Gaetbulibacter jejuensis</name>
    <dbReference type="NCBI Taxonomy" id="584607"/>
    <lineage>
        <taxon>Bacteria</taxon>
        <taxon>Pseudomonadati</taxon>
        <taxon>Bacteroidota</taxon>
        <taxon>Flavobacteriia</taxon>
        <taxon>Flavobacteriales</taxon>
        <taxon>Flavobacteriaceae</taxon>
        <taxon>Gaetbulibacter</taxon>
    </lineage>
</organism>
<dbReference type="Proteomes" id="UP001500736">
    <property type="component" value="Unassembled WGS sequence"/>
</dbReference>
<dbReference type="Pfam" id="PF00535">
    <property type="entry name" value="Glycos_transf_2"/>
    <property type="match status" value="1"/>
</dbReference>
<dbReference type="PANTHER" id="PTHR43179:SF7">
    <property type="entry name" value="RHAMNOSYLTRANSFERASE WBBL"/>
    <property type="match status" value="1"/>
</dbReference>
<evidence type="ECO:0000313" key="3">
    <source>
        <dbReference type="Proteomes" id="UP001500736"/>
    </source>
</evidence>
<dbReference type="EMBL" id="BAAAGF010000001">
    <property type="protein sequence ID" value="GAA0741418.1"/>
    <property type="molecule type" value="Genomic_DNA"/>
</dbReference>
<sequence length="376" mass="42558">MKLSVVILNYNVQYFLESCLKSVQKAIDGIEAEIIVVDNNSSDRSCDMVKTHFPDVVLIENKENSGFSKGNNIGVSQAKGEYLCILNPDTIVAEDTFKILLEFANGIENLGVLGCRLVDGTGHFLPESKRNIPKPNVALKKLLGKPQSYYATQIGEEAIGEVPIFVGAFMILKKEVYKEVGGFDEDYFMYGEDVDLSYKVLKAGYDNYYNGNTTIIHYKGESTLKDLNYAKRFYGAMQIFYKKHFKSNFIFNSLVWLGIRGAYLMRSEPIVAKNRIDSYTLVSKDIPRGLKEALNKPITQVISIDTVEEYTEIIFDAEFVTYKSIIEHISNPEINNKAFFKILPKNANFIIGSNSSKNRGEVIHFKKRLIEETTID</sequence>
<evidence type="ECO:0000313" key="2">
    <source>
        <dbReference type="EMBL" id="GAA0741418.1"/>
    </source>
</evidence>
<name>A0ABN1JK30_9FLAO</name>
<dbReference type="CDD" id="cd04186">
    <property type="entry name" value="GT_2_like_c"/>
    <property type="match status" value="1"/>
</dbReference>
<dbReference type="Gene3D" id="3.90.550.10">
    <property type="entry name" value="Spore Coat Polysaccharide Biosynthesis Protein SpsA, Chain A"/>
    <property type="match status" value="1"/>
</dbReference>
<dbReference type="PANTHER" id="PTHR43179">
    <property type="entry name" value="RHAMNOSYLTRANSFERASE WBBL"/>
    <property type="match status" value="1"/>
</dbReference>
<keyword evidence="3" id="KW-1185">Reference proteome</keyword>
<dbReference type="InterPro" id="IPR001173">
    <property type="entry name" value="Glyco_trans_2-like"/>
</dbReference>
<dbReference type="InterPro" id="IPR029044">
    <property type="entry name" value="Nucleotide-diphossugar_trans"/>
</dbReference>
<evidence type="ECO:0000259" key="1">
    <source>
        <dbReference type="Pfam" id="PF00535"/>
    </source>
</evidence>
<protein>
    <submittedName>
        <fullName evidence="2">Glycosyltransferase family 2 protein</fullName>
    </submittedName>
</protein>